<evidence type="ECO:0000313" key="2">
    <source>
        <dbReference type="EMBL" id="MBD7982647.1"/>
    </source>
</evidence>
<proteinExistence type="predicted"/>
<evidence type="ECO:0000256" key="1">
    <source>
        <dbReference type="SAM" id="MobiDB-lite"/>
    </source>
</evidence>
<gene>
    <name evidence="2" type="ORF">H9641_18280</name>
</gene>
<keyword evidence="3" id="KW-1185">Reference proteome</keyword>
<dbReference type="RefSeq" id="WP_191805840.1">
    <property type="nucleotide sequence ID" value="NZ_JACSQF010000026.1"/>
</dbReference>
<comment type="caution">
    <text evidence="2">The sequence shown here is derived from an EMBL/GenBank/DDBJ whole genome shotgun (WGS) entry which is preliminary data.</text>
</comment>
<accession>A0ABR8U3N1</accession>
<feature type="region of interest" description="Disordered" evidence="1">
    <location>
        <begin position="88"/>
        <end position="114"/>
    </location>
</feature>
<evidence type="ECO:0008006" key="4">
    <source>
        <dbReference type="Google" id="ProtNLM"/>
    </source>
</evidence>
<evidence type="ECO:0000313" key="3">
    <source>
        <dbReference type="Proteomes" id="UP000655570"/>
    </source>
</evidence>
<name>A0ABR8U3N1_9CELL</name>
<sequence length="129" mass="14093">MHPRTTPLPPVDLSDPVWTIEHVQRVLRLGLRATRTAVSTTGFPAAFRLNASPTARLYWLREDVLAYFATLASQAQPAVPTVQVEARTRPVTAARQARPAPAVGRSAHRSRAPMTREAALAEIAAGHQR</sequence>
<protein>
    <recommendedName>
        <fullName evidence="4">DNA-binding protein</fullName>
    </recommendedName>
</protein>
<dbReference type="Proteomes" id="UP000655570">
    <property type="component" value="Unassembled WGS sequence"/>
</dbReference>
<organism evidence="2 3">
    <name type="scientific">Oerskovia merdavium</name>
    <dbReference type="NCBI Taxonomy" id="2762227"/>
    <lineage>
        <taxon>Bacteria</taxon>
        <taxon>Bacillati</taxon>
        <taxon>Actinomycetota</taxon>
        <taxon>Actinomycetes</taxon>
        <taxon>Micrococcales</taxon>
        <taxon>Cellulomonadaceae</taxon>
        <taxon>Oerskovia</taxon>
    </lineage>
</organism>
<dbReference type="EMBL" id="JACSQF010000026">
    <property type="protein sequence ID" value="MBD7982647.1"/>
    <property type="molecule type" value="Genomic_DNA"/>
</dbReference>
<reference evidence="2 3" key="1">
    <citation type="submission" date="2020-08" db="EMBL/GenBank/DDBJ databases">
        <title>A Genomic Blueprint of the Chicken Gut Microbiome.</title>
        <authorList>
            <person name="Gilroy R."/>
            <person name="Ravi A."/>
            <person name="Getino M."/>
            <person name="Pursley I."/>
            <person name="Horton D.L."/>
            <person name="Alikhan N.-F."/>
            <person name="Baker D."/>
            <person name="Gharbi K."/>
            <person name="Hall N."/>
            <person name="Watson M."/>
            <person name="Adriaenssens E.M."/>
            <person name="Foster-Nyarko E."/>
            <person name="Jarju S."/>
            <person name="Secka A."/>
            <person name="Antonio M."/>
            <person name="Oren A."/>
            <person name="Chaudhuri R."/>
            <person name="La Ragione R.M."/>
            <person name="Hildebrand F."/>
            <person name="Pallen M.J."/>
        </authorList>
    </citation>
    <scope>NUCLEOTIDE SEQUENCE [LARGE SCALE GENOMIC DNA]</scope>
    <source>
        <strain evidence="2 3">Sa2CUA9</strain>
    </source>
</reference>